<evidence type="ECO:0000313" key="2">
    <source>
        <dbReference type="Proteomes" id="UP001431131"/>
    </source>
</evidence>
<dbReference type="EMBL" id="JAKTTI010000020">
    <property type="protein sequence ID" value="MCH1626257.1"/>
    <property type="molecule type" value="Genomic_DNA"/>
</dbReference>
<evidence type="ECO:0000313" key="1">
    <source>
        <dbReference type="EMBL" id="MCH1626257.1"/>
    </source>
</evidence>
<reference evidence="1" key="1">
    <citation type="submission" date="2022-02" db="EMBL/GenBank/DDBJ databases">
        <title>Fredinandcohnia quinoae sp. nov. isolated from Chenopodium quinoa seeds.</title>
        <authorList>
            <person name="Saati-Santamaria Z."/>
            <person name="Flores-Felix J.D."/>
            <person name="Igual J.M."/>
            <person name="Velazquez E."/>
            <person name="Garcia-Fraile P."/>
            <person name="Martinez-Molina E."/>
        </authorList>
    </citation>
    <scope>NUCLEOTIDE SEQUENCE</scope>
    <source>
        <strain evidence="1">SECRCQ15</strain>
    </source>
</reference>
<accession>A0AAW5E8L3</accession>
<dbReference type="InterPro" id="IPR019076">
    <property type="entry name" value="Spore_lipoprot_YhcN/YlaJ-like"/>
</dbReference>
<dbReference type="AlphaFoldDB" id="A0AAW5E8L3"/>
<protein>
    <submittedName>
        <fullName evidence="1">YhcN/YlaJ family sporulation lipoprotein</fullName>
    </submittedName>
</protein>
<dbReference type="Proteomes" id="UP001431131">
    <property type="component" value="Unassembled WGS sequence"/>
</dbReference>
<keyword evidence="2" id="KW-1185">Reference proteome</keyword>
<dbReference type="Pfam" id="PF09580">
    <property type="entry name" value="Spore_YhcN_YlaJ"/>
    <property type="match status" value="1"/>
</dbReference>
<proteinExistence type="predicted"/>
<sequence length="156" mass="18014">MNGMSIVYKKIIYFFTICLLLTGCTSGENKAKIAQSNDVEEGINDRDVNQSIAEEAEKKVVNWDEVTGAVAVTIDHKLLLAFKVKQFDKFHLNKIEKKVKDKLKKEFPDYKPVVSSDLKIFLETTKLKKKIAKEHITKHQIKKDFKRIKKLSEEQT</sequence>
<organism evidence="1 2">
    <name type="scientific">Fredinandcohnia quinoae</name>
    <dbReference type="NCBI Taxonomy" id="2918902"/>
    <lineage>
        <taxon>Bacteria</taxon>
        <taxon>Bacillati</taxon>
        <taxon>Bacillota</taxon>
        <taxon>Bacilli</taxon>
        <taxon>Bacillales</taxon>
        <taxon>Bacillaceae</taxon>
        <taxon>Fredinandcohnia</taxon>
    </lineage>
</organism>
<comment type="caution">
    <text evidence="1">The sequence shown here is derived from an EMBL/GenBank/DDBJ whole genome shotgun (WGS) entry which is preliminary data.</text>
</comment>
<gene>
    <name evidence="1" type="ORF">MJG50_13030</name>
</gene>
<keyword evidence="1" id="KW-0449">Lipoprotein</keyword>
<name>A0AAW5E8L3_9BACI</name>